<dbReference type="EMBL" id="CP030139">
    <property type="protein sequence ID" value="AZB72360.1"/>
    <property type="molecule type" value="Genomic_DNA"/>
</dbReference>
<evidence type="ECO:0000313" key="4">
    <source>
        <dbReference type="Proteomes" id="UP000267249"/>
    </source>
</evidence>
<dbReference type="GO" id="GO:0033072">
    <property type="term" value="P:vancomycin biosynthetic process"/>
    <property type="evidence" value="ECO:0007669"/>
    <property type="project" value="UniProtKB-ARBA"/>
</dbReference>
<dbReference type="Pfam" id="PF06722">
    <property type="entry name" value="EryCIII-like_C"/>
    <property type="match status" value="1"/>
</dbReference>
<dbReference type="AlphaFoldDB" id="A0AAN1UUA5"/>
<dbReference type="Proteomes" id="UP000267249">
    <property type="component" value="Chromosome"/>
</dbReference>
<organism evidence="3 4">
    <name type="scientific">Synechococcus elongatus PCC 11801</name>
    <dbReference type="NCBI Taxonomy" id="2219813"/>
    <lineage>
        <taxon>Bacteria</taxon>
        <taxon>Bacillati</taxon>
        <taxon>Cyanobacteriota</taxon>
        <taxon>Cyanophyceae</taxon>
        <taxon>Synechococcales</taxon>
        <taxon>Synechococcaceae</taxon>
        <taxon>Synechococcus</taxon>
    </lineage>
</organism>
<evidence type="ECO:0000259" key="1">
    <source>
        <dbReference type="Pfam" id="PF03033"/>
    </source>
</evidence>
<dbReference type="PANTHER" id="PTHR48050:SF13">
    <property type="entry name" value="STEROL 3-BETA-GLUCOSYLTRANSFERASE UGT80A2"/>
    <property type="match status" value="1"/>
</dbReference>
<dbReference type="InterPro" id="IPR050426">
    <property type="entry name" value="Glycosyltransferase_28"/>
</dbReference>
<dbReference type="PANTHER" id="PTHR48050">
    <property type="entry name" value="STEROL 3-BETA-GLUCOSYLTRANSFERASE"/>
    <property type="match status" value="1"/>
</dbReference>
<evidence type="ECO:0000313" key="3">
    <source>
        <dbReference type="EMBL" id="AZB72360.1"/>
    </source>
</evidence>
<dbReference type="Pfam" id="PF03033">
    <property type="entry name" value="Glyco_transf_28"/>
    <property type="match status" value="1"/>
</dbReference>
<dbReference type="Gene3D" id="3.40.50.2000">
    <property type="entry name" value="Glycogen Phosphorylase B"/>
    <property type="match status" value="2"/>
</dbReference>
<accession>A0AAN1UUA5</accession>
<dbReference type="CDD" id="cd03784">
    <property type="entry name" value="GT1_Gtf-like"/>
    <property type="match status" value="1"/>
</dbReference>
<dbReference type="GO" id="GO:0016758">
    <property type="term" value="F:hexosyltransferase activity"/>
    <property type="evidence" value="ECO:0007669"/>
    <property type="project" value="InterPro"/>
</dbReference>
<evidence type="ECO:0000259" key="2">
    <source>
        <dbReference type="Pfam" id="PF06722"/>
    </source>
</evidence>
<proteinExistence type="predicted"/>
<feature type="domain" description="Erythromycin biosynthesis protein CIII-like C-terminal" evidence="2">
    <location>
        <begin position="281"/>
        <end position="392"/>
    </location>
</feature>
<name>A0AAN1UUA5_SYNEL</name>
<protein>
    <submittedName>
        <fullName evidence="3">Glycosyltransferase</fullName>
    </submittedName>
</protein>
<dbReference type="GO" id="GO:0005975">
    <property type="term" value="P:carbohydrate metabolic process"/>
    <property type="evidence" value="ECO:0007669"/>
    <property type="project" value="InterPro"/>
</dbReference>
<dbReference type="RefSeq" id="WP_208676531.1">
    <property type="nucleotide sequence ID" value="NZ_CP030139.2"/>
</dbReference>
<feature type="domain" description="Glycosyltransferase family 28 N-terminal" evidence="1">
    <location>
        <begin position="3"/>
        <end position="118"/>
    </location>
</feature>
<dbReference type="InterPro" id="IPR002213">
    <property type="entry name" value="UDP_glucos_trans"/>
</dbReference>
<dbReference type="InterPro" id="IPR010610">
    <property type="entry name" value="EryCIII-like_C"/>
</dbReference>
<dbReference type="InterPro" id="IPR004276">
    <property type="entry name" value="GlycoTrans_28_N"/>
</dbReference>
<dbReference type="FunFam" id="3.40.50.2000:FF:000009">
    <property type="entry name" value="Sterol 3-beta-glucosyltransferase UGT80A2"/>
    <property type="match status" value="1"/>
</dbReference>
<dbReference type="SUPFAM" id="SSF53756">
    <property type="entry name" value="UDP-Glycosyltransferase/glycogen phosphorylase"/>
    <property type="match status" value="1"/>
</dbReference>
<sequence length="412" mass="43924">MRIVILTIGTRGDVQPFMALGVGLKAAGYEVAIATQANYQSMVEGLGLEFRLLAGDPQGVQQQSGAYSKETVAAAAQLLGQILKDSWLACQDAEAIVASPNARGATHIAEALHIPCFLGSPTPYGFTHAFASPWFPPNFKLGGSWGNWLSHYAVDKLLWAATRKTVNQWRVQDLGLKPLGWSSPYKQLVRKGQVFLHPLSEVTLPKPADWPEQAHLTGYWLLPETEAALSPELEAFLAAGEPPVFIGFGSMVDQEPERLTTIAVESLLLSGQRGILLAGWSRVDRSQLPDTVFPLESAPFGLLFPRLAAAVHHGGCGTTAASLQAGLPTIITAYGNDQAFWGKRVAELGAGPAPITREGLTAETLSSAITQAVSDPHMRSRAQAIGEQLRAEDGVAKAVKLLGDYLAAGTSS</sequence>
<reference evidence="3 4" key="1">
    <citation type="journal article" date="2018" name="Sci. Rep.">
        <title>Genome Features and Biochemical Characteristics of a Robust, Fast Growing and Naturally Transformable Cyanobacterium Synechococcus elongatus PCC 11801 Isolated from India.</title>
        <authorList>
            <person name="Jaiswal D."/>
            <person name="Sengupta A."/>
            <person name="Sohoni S."/>
            <person name="Sengupta S."/>
            <person name="Phadnavis A.G."/>
            <person name="Pakrasi H.B."/>
            <person name="Wangikar P.P."/>
        </authorList>
    </citation>
    <scope>NUCLEOTIDE SEQUENCE [LARGE SCALE GENOMIC DNA]</scope>
    <source>
        <strain evidence="3 4">PCC 11801</strain>
    </source>
</reference>
<gene>
    <name evidence="3" type="ORF">DOP62_06155</name>
</gene>
<dbReference type="GO" id="GO:0008194">
    <property type="term" value="F:UDP-glycosyltransferase activity"/>
    <property type="evidence" value="ECO:0007669"/>
    <property type="project" value="InterPro"/>
</dbReference>